<proteinExistence type="inferred from homology"/>
<evidence type="ECO:0000256" key="1">
    <source>
        <dbReference type="ARBA" id="ARBA00001947"/>
    </source>
</evidence>
<dbReference type="SUPFAM" id="SSF55486">
    <property type="entry name" value="Metalloproteases ('zincins'), catalytic domain"/>
    <property type="match status" value="1"/>
</dbReference>
<gene>
    <name evidence="8" type="ORF">UFOPK3992_00481</name>
</gene>
<comment type="similarity">
    <text evidence="2">Belongs to the endoribonuclease YbeY family.</text>
</comment>
<dbReference type="PANTHER" id="PTHR46986">
    <property type="entry name" value="ENDORIBONUCLEASE YBEY, CHLOROPLASTIC"/>
    <property type="match status" value="1"/>
</dbReference>
<dbReference type="GO" id="GO:0046872">
    <property type="term" value="F:metal ion binding"/>
    <property type="evidence" value="ECO:0007669"/>
    <property type="project" value="UniProtKB-KW"/>
</dbReference>
<evidence type="ECO:0000256" key="4">
    <source>
        <dbReference type="ARBA" id="ARBA00022723"/>
    </source>
</evidence>
<keyword evidence="5" id="KW-0255">Endonuclease</keyword>
<keyword evidence="4" id="KW-0479">Metal-binding</keyword>
<sequence>MNTVNTVSPVSEADEPRELVEVVNESSVECDVVALCRQGAWLMSTLGLHAECELSVALVDDDRMAELHVEWMQEPGPTDVLSFPMDDVRVPSAGEAAEPGILGDVILCPQVAQAQANAAGHSREAELELLLTHGVLHLLGHDHQEADEHAVMFGLQEQLLTQWRDSVSA</sequence>
<dbReference type="PANTHER" id="PTHR46986:SF1">
    <property type="entry name" value="ENDORIBONUCLEASE YBEY, CHLOROPLASTIC"/>
    <property type="match status" value="1"/>
</dbReference>
<dbReference type="InterPro" id="IPR002036">
    <property type="entry name" value="YbeY"/>
</dbReference>
<evidence type="ECO:0000256" key="2">
    <source>
        <dbReference type="ARBA" id="ARBA00010875"/>
    </source>
</evidence>
<dbReference type="Pfam" id="PF02130">
    <property type="entry name" value="YbeY"/>
    <property type="match status" value="1"/>
</dbReference>
<dbReference type="EMBL" id="CAFBOZ010000051">
    <property type="protein sequence ID" value="CAB4998371.1"/>
    <property type="molecule type" value="Genomic_DNA"/>
</dbReference>
<name>A0A6J7NZC6_9ZZZZ</name>
<dbReference type="GO" id="GO:0004222">
    <property type="term" value="F:metalloendopeptidase activity"/>
    <property type="evidence" value="ECO:0007669"/>
    <property type="project" value="InterPro"/>
</dbReference>
<evidence type="ECO:0000256" key="6">
    <source>
        <dbReference type="ARBA" id="ARBA00022801"/>
    </source>
</evidence>
<evidence type="ECO:0000313" key="8">
    <source>
        <dbReference type="EMBL" id="CAB4998371.1"/>
    </source>
</evidence>
<dbReference type="InterPro" id="IPR023091">
    <property type="entry name" value="MetalPrtase_cat_dom_sf_prd"/>
</dbReference>
<accession>A0A6J7NZC6</accession>
<organism evidence="8">
    <name type="scientific">freshwater metagenome</name>
    <dbReference type="NCBI Taxonomy" id="449393"/>
    <lineage>
        <taxon>unclassified sequences</taxon>
        <taxon>metagenomes</taxon>
        <taxon>ecological metagenomes</taxon>
    </lineage>
</organism>
<evidence type="ECO:0000256" key="3">
    <source>
        <dbReference type="ARBA" id="ARBA00022722"/>
    </source>
</evidence>
<protein>
    <submittedName>
        <fullName evidence="8">Unannotated protein</fullName>
    </submittedName>
</protein>
<dbReference type="GO" id="GO:0004519">
    <property type="term" value="F:endonuclease activity"/>
    <property type="evidence" value="ECO:0007669"/>
    <property type="project" value="UniProtKB-KW"/>
</dbReference>
<dbReference type="GO" id="GO:0006364">
    <property type="term" value="P:rRNA processing"/>
    <property type="evidence" value="ECO:0007669"/>
    <property type="project" value="InterPro"/>
</dbReference>
<dbReference type="PROSITE" id="PS01306">
    <property type="entry name" value="UPF0054"/>
    <property type="match status" value="1"/>
</dbReference>
<evidence type="ECO:0000256" key="7">
    <source>
        <dbReference type="ARBA" id="ARBA00022833"/>
    </source>
</evidence>
<dbReference type="AlphaFoldDB" id="A0A6J7NZC6"/>
<dbReference type="HAMAP" id="MF_00009">
    <property type="entry name" value="Endoribonucl_YbeY"/>
    <property type="match status" value="1"/>
</dbReference>
<keyword evidence="7" id="KW-0862">Zinc</keyword>
<comment type="cofactor">
    <cofactor evidence="1">
        <name>Zn(2+)</name>
        <dbReference type="ChEBI" id="CHEBI:29105"/>
    </cofactor>
</comment>
<dbReference type="Gene3D" id="3.40.390.30">
    <property type="entry name" value="Metalloproteases ('zincins'), catalytic domain"/>
    <property type="match status" value="1"/>
</dbReference>
<dbReference type="NCBIfam" id="TIGR00043">
    <property type="entry name" value="rRNA maturation RNase YbeY"/>
    <property type="match status" value="1"/>
</dbReference>
<evidence type="ECO:0000256" key="5">
    <source>
        <dbReference type="ARBA" id="ARBA00022759"/>
    </source>
</evidence>
<dbReference type="InterPro" id="IPR020549">
    <property type="entry name" value="YbeY_CS"/>
</dbReference>
<keyword evidence="6" id="KW-0378">Hydrolase</keyword>
<keyword evidence="3" id="KW-0540">Nuclease</keyword>
<reference evidence="8" key="1">
    <citation type="submission" date="2020-05" db="EMBL/GenBank/DDBJ databases">
        <authorList>
            <person name="Chiriac C."/>
            <person name="Salcher M."/>
            <person name="Ghai R."/>
            <person name="Kavagutti S V."/>
        </authorList>
    </citation>
    <scope>NUCLEOTIDE SEQUENCE</scope>
</reference>